<dbReference type="Pfam" id="PF03772">
    <property type="entry name" value="Competence"/>
    <property type="match status" value="1"/>
</dbReference>
<dbReference type="InterPro" id="IPR004477">
    <property type="entry name" value="ComEC_N"/>
</dbReference>
<accession>A0A3M0CXW6</accession>
<comment type="caution">
    <text evidence="9">The sequence shown here is derived from an EMBL/GenBank/DDBJ whole genome shotgun (WGS) entry which is preliminary data.</text>
</comment>
<feature type="transmembrane region" description="Helical" evidence="6">
    <location>
        <begin position="527"/>
        <end position="550"/>
    </location>
</feature>
<evidence type="ECO:0000256" key="3">
    <source>
        <dbReference type="ARBA" id="ARBA00022692"/>
    </source>
</evidence>
<feature type="domain" description="ComEC/Rec2-related protein" evidence="7">
    <location>
        <begin position="264"/>
        <end position="552"/>
    </location>
</feature>
<feature type="transmembrane region" description="Helical" evidence="6">
    <location>
        <begin position="481"/>
        <end position="506"/>
    </location>
</feature>
<dbReference type="AlphaFoldDB" id="A0A3M0CXW6"/>
<evidence type="ECO:0000259" key="8">
    <source>
        <dbReference type="Pfam" id="PF13567"/>
    </source>
</evidence>
<dbReference type="NCBIfam" id="TIGR00360">
    <property type="entry name" value="ComEC_N-term"/>
    <property type="match status" value="1"/>
</dbReference>
<keyword evidence="3 6" id="KW-0812">Transmembrane</keyword>
<feature type="transmembrane region" description="Helical" evidence="6">
    <location>
        <begin position="328"/>
        <end position="361"/>
    </location>
</feature>
<evidence type="ECO:0000256" key="6">
    <source>
        <dbReference type="SAM" id="Phobius"/>
    </source>
</evidence>
<keyword evidence="5 6" id="KW-0472">Membrane</keyword>
<keyword evidence="10" id="KW-1185">Reference proteome</keyword>
<feature type="transmembrane region" description="Helical" evidence="6">
    <location>
        <begin position="45"/>
        <end position="64"/>
    </location>
</feature>
<evidence type="ECO:0000313" key="9">
    <source>
        <dbReference type="EMBL" id="RMB08803.1"/>
    </source>
</evidence>
<reference evidence="9 10" key="1">
    <citation type="submission" date="2018-10" db="EMBL/GenBank/DDBJ databases">
        <title>Genomic Encyclopedia of Archaeal and Bacterial Type Strains, Phase II (KMG-II): from individual species to whole genera.</title>
        <authorList>
            <person name="Goeker M."/>
        </authorList>
    </citation>
    <scope>NUCLEOTIDE SEQUENCE [LARGE SCALE GENOMIC DNA]</scope>
    <source>
        <strain evidence="9 10">DSM 25217</strain>
    </source>
</reference>
<proteinExistence type="predicted"/>
<evidence type="ECO:0000256" key="1">
    <source>
        <dbReference type="ARBA" id="ARBA00004651"/>
    </source>
</evidence>
<feature type="transmembrane region" description="Helical" evidence="6">
    <location>
        <begin position="438"/>
        <end position="461"/>
    </location>
</feature>
<organism evidence="9 10">
    <name type="scientific">Eilatimonas milleporae</name>
    <dbReference type="NCBI Taxonomy" id="911205"/>
    <lineage>
        <taxon>Bacteria</taxon>
        <taxon>Pseudomonadati</taxon>
        <taxon>Pseudomonadota</taxon>
        <taxon>Alphaproteobacteria</taxon>
        <taxon>Kordiimonadales</taxon>
        <taxon>Kordiimonadaceae</taxon>
        <taxon>Eilatimonas</taxon>
    </lineage>
</organism>
<comment type="subcellular location">
    <subcellularLocation>
        <location evidence="1">Cell membrane</location>
        <topology evidence="1">Multi-pass membrane protein</topology>
    </subcellularLocation>
</comment>
<dbReference type="Pfam" id="PF13567">
    <property type="entry name" value="DUF4131"/>
    <property type="match status" value="1"/>
</dbReference>
<dbReference type="GO" id="GO:0005886">
    <property type="term" value="C:plasma membrane"/>
    <property type="evidence" value="ECO:0007669"/>
    <property type="project" value="UniProtKB-SubCell"/>
</dbReference>
<dbReference type="EMBL" id="REFR01000010">
    <property type="protein sequence ID" value="RMB08803.1"/>
    <property type="molecule type" value="Genomic_DNA"/>
</dbReference>
<feature type="transmembrane region" description="Helical" evidence="6">
    <location>
        <begin position="293"/>
        <end position="316"/>
    </location>
</feature>
<gene>
    <name evidence="9" type="ORF">BXY39_1444</name>
</gene>
<feature type="transmembrane region" description="Helical" evidence="6">
    <location>
        <begin position="373"/>
        <end position="406"/>
    </location>
</feature>
<dbReference type="InterPro" id="IPR052159">
    <property type="entry name" value="Competence_DNA_uptake"/>
</dbReference>
<feature type="domain" description="DUF4131" evidence="8">
    <location>
        <begin position="69"/>
        <end position="216"/>
    </location>
</feature>
<feature type="transmembrane region" description="Helical" evidence="6">
    <location>
        <begin position="93"/>
        <end position="110"/>
    </location>
</feature>
<name>A0A3M0CXW6_9PROT</name>
<dbReference type="PANTHER" id="PTHR30619">
    <property type="entry name" value="DNA INTERNALIZATION/COMPETENCE PROTEIN COMEC/REC2"/>
    <property type="match status" value="1"/>
</dbReference>
<dbReference type="RefSeq" id="WP_170163686.1">
    <property type="nucleotide sequence ID" value="NZ_REFR01000010.1"/>
</dbReference>
<keyword evidence="4 6" id="KW-1133">Transmembrane helix</keyword>
<dbReference type="InParanoid" id="A0A3M0CXW6"/>
<keyword evidence="2" id="KW-1003">Cell membrane</keyword>
<evidence type="ECO:0000259" key="7">
    <source>
        <dbReference type="Pfam" id="PF03772"/>
    </source>
</evidence>
<feature type="transmembrane region" description="Helical" evidence="6">
    <location>
        <begin position="556"/>
        <end position="574"/>
    </location>
</feature>
<evidence type="ECO:0000256" key="4">
    <source>
        <dbReference type="ARBA" id="ARBA00022989"/>
    </source>
</evidence>
<dbReference type="Proteomes" id="UP000271227">
    <property type="component" value="Unassembled WGS sequence"/>
</dbReference>
<dbReference type="InterPro" id="IPR025405">
    <property type="entry name" value="DUF4131"/>
</dbReference>
<dbReference type="PANTHER" id="PTHR30619:SF1">
    <property type="entry name" value="RECOMBINATION PROTEIN 2"/>
    <property type="match status" value="1"/>
</dbReference>
<protein>
    <submittedName>
        <fullName evidence="9">Competence protein ComEC</fullName>
    </submittedName>
</protein>
<evidence type="ECO:0000313" key="10">
    <source>
        <dbReference type="Proteomes" id="UP000271227"/>
    </source>
</evidence>
<sequence>MARKSDLKRDLKHDLKVGAETGGAYLRAYLLSVLGLPSARLHPDWAVIATACFFGCGAAVYFALEFEPPLTILFLSAGMTTAIAILSGTKIRTVAIGTLILILGCLGASLESRLFGVPASVISPQTVQLTGRLLDIERFPDRPWRLTVRIGTADRPGLTGRAVRLNDRTAGRDELAIGMQLTLRARLMPPPGPAVPGGFNYARKAYFDGLSAVGFVLAHLNTDDGVDNVSHPQDTVLSDVRDRIAARIRAVMPGQAGALAAAFMVGRRDGLSTDSVAAMRSAGLAHLLAISGLHMGLIVGLAFFLAEWLIAVMPVIRDRVIPRRTAAIAAWGVGFAYLLLSGFSVATVRAFLMVSIALLAVLLERRVLSMRSVALAALTILLLSPSSIVSVSFQMSFAATAALVLVYERARHRLGGADGASPHTENWATGWLRKGARFFLLSLLTTLIAQVAITPVALYHFQSVSLIALAANLTVMPLMVFWVMPMTLMTLACDLFGLAGLVAPLFKPGLEQILSLAEFWAGKPGSVFFSGAISVSFLCFSMAALAWAAMWHCTRTGLAGAIPLLLAGFITVAFDSKADLILSGRNPRIAMPGLAENRLMMTGRLTDGFRQDVWRRYWGLDGAATLMPVPEDCGPDGCMITVHRGKGRVSLPKTLAAVREDCRQPVLVVLPRLWRHYCHGPAIWITREDIDRYGPVAVTFAAAPPGLPLRIAYSRPKHPRRPWHAGWAVSEMSIQK</sequence>
<feature type="transmembrane region" description="Helical" evidence="6">
    <location>
        <begin position="70"/>
        <end position="86"/>
    </location>
</feature>
<evidence type="ECO:0000256" key="2">
    <source>
        <dbReference type="ARBA" id="ARBA00022475"/>
    </source>
</evidence>
<evidence type="ECO:0000256" key="5">
    <source>
        <dbReference type="ARBA" id="ARBA00023136"/>
    </source>
</evidence>